<evidence type="ECO:0000313" key="1">
    <source>
        <dbReference type="EMBL" id="KAF4450387.1"/>
    </source>
</evidence>
<organism evidence="1 2">
    <name type="scientific">Fusarium austroafricanum</name>
    <dbReference type="NCBI Taxonomy" id="2364996"/>
    <lineage>
        <taxon>Eukaryota</taxon>
        <taxon>Fungi</taxon>
        <taxon>Dikarya</taxon>
        <taxon>Ascomycota</taxon>
        <taxon>Pezizomycotina</taxon>
        <taxon>Sordariomycetes</taxon>
        <taxon>Hypocreomycetidae</taxon>
        <taxon>Hypocreales</taxon>
        <taxon>Nectriaceae</taxon>
        <taxon>Fusarium</taxon>
        <taxon>Fusarium concolor species complex</taxon>
    </lineage>
</organism>
<dbReference type="AlphaFoldDB" id="A0A8H4KHA2"/>
<evidence type="ECO:0000313" key="2">
    <source>
        <dbReference type="Proteomes" id="UP000605986"/>
    </source>
</evidence>
<proteinExistence type="predicted"/>
<name>A0A8H4KHA2_9HYPO</name>
<dbReference type="Proteomes" id="UP000605986">
    <property type="component" value="Unassembled WGS sequence"/>
</dbReference>
<protein>
    <submittedName>
        <fullName evidence="1">Uncharacterized protein</fullName>
    </submittedName>
</protein>
<dbReference type="EMBL" id="JAADJG010000251">
    <property type="protein sequence ID" value="KAF4450387.1"/>
    <property type="molecule type" value="Genomic_DNA"/>
</dbReference>
<reference evidence="1" key="1">
    <citation type="submission" date="2020-01" db="EMBL/GenBank/DDBJ databases">
        <title>Identification and distribution of gene clusters putatively required for synthesis of sphingolipid metabolism inhibitors in phylogenetically diverse species of the filamentous fungus Fusarium.</title>
        <authorList>
            <person name="Kim H.-S."/>
            <person name="Busman M."/>
            <person name="Brown D.W."/>
            <person name="Divon H."/>
            <person name="Uhlig S."/>
            <person name="Proctor R.H."/>
        </authorList>
    </citation>
    <scope>NUCLEOTIDE SEQUENCE</scope>
    <source>
        <strain evidence="1">NRRL 53441</strain>
    </source>
</reference>
<dbReference type="OrthoDB" id="3596450at2759"/>
<accession>A0A8H4KHA2</accession>
<comment type="caution">
    <text evidence="1">The sequence shown here is derived from an EMBL/GenBank/DDBJ whole genome shotgun (WGS) entry which is preliminary data.</text>
</comment>
<gene>
    <name evidence="1" type="ORF">F53441_6511</name>
</gene>
<keyword evidence="2" id="KW-1185">Reference proteome</keyword>
<sequence>MDQNLGFAPLDRNWAATGGIKKRSAYLWHPGLWMACKESRDIATKNWYNKQGWADINESTKYMDLRDAIKITSSTDLDHRSGVVHRKSDYEPWYRIVGPWDDIFCITADTWKPLVRGWKPVSLEVEDGYGCKIMTPLWNIAVEFDPSWNLVLPKWGRNQYDHIEKYPASLSFLIWILMD</sequence>